<comment type="caution">
    <text evidence="2">The sequence shown here is derived from an EMBL/GenBank/DDBJ whole genome shotgun (WGS) entry which is preliminary data.</text>
</comment>
<dbReference type="Proteomes" id="UP000023152">
    <property type="component" value="Unassembled WGS sequence"/>
</dbReference>
<sequence length="427" mass="48575">MSQGINNIYCGFGRLCKNSKVRQFIQRCSGRRQHMHIDSKQQQTFTQAEIDSLLLSKDKETNRYKLGERRRLRVTLDVDGNIMRYHVDMSESSSVVPQKMTSLMVMDDIMVRAQTPMLNVEYTTDEPESEKGNTRRSTVTRKSFHKGTHVEAFETTEAPANNALEEQDNVPEIDPFAIESGLQEIGKYNKELFFKKKSEPQHDIARDSGLMLLVVSPRHVTPAGNNRDFIHNLQQFLLPGFEVFDITQESVIEWLPYIKLNFVLPNSTRKNVQTTAAPNTIVIFFFFLSKRDVVNQSSLLLFYQTHIHICLISQPAIEQTQQKSIVISATNDDAGAEQDDNVRENSSSGIEDLTIGVPLAEPHKPATTASPLPRISTSGQQQSPISNPEVTPERQAIIEEQQNMYNLIQKENKKKSTQHKQNDEQVN</sequence>
<dbReference type="EMBL" id="ASPP01003943">
    <property type="protein sequence ID" value="ETO32768.1"/>
    <property type="molecule type" value="Genomic_DNA"/>
</dbReference>
<gene>
    <name evidence="2" type="ORF">RFI_04347</name>
</gene>
<accession>X6P3R4</accession>
<reference evidence="2 3" key="1">
    <citation type="journal article" date="2013" name="Curr. Biol.">
        <title>The Genome of the Foraminiferan Reticulomyxa filosa.</title>
        <authorList>
            <person name="Glockner G."/>
            <person name="Hulsmann N."/>
            <person name="Schleicher M."/>
            <person name="Noegel A.A."/>
            <person name="Eichinger L."/>
            <person name="Gallinger C."/>
            <person name="Pawlowski J."/>
            <person name="Sierra R."/>
            <person name="Euteneuer U."/>
            <person name="Pillet L."/>
            <person name="Moustafa A."/>
            <person name="Platzer M."/>
            <person name="Groth M."/>
            <person name="Szafranski K."/>
            <person name="Schliwa M."/>
        </authorList>
    </citation>
    <scope>NUCLEOTIDE SEQUENCE [LARGE SCALE GENOMIC DNA]</scope>
</reference>
<evidence type="ECO:0000313" key="2">
    <source>
        <dbReference type="EMBL" id="ETO32768.1"/>
    </source>
</evidence>
<proteinExistence type="predicted"/>
<evidence type="ECO:0000256" key="1">
    <source>
        <dbReference type="SAM" id="MobiDB-lite"/>
    </source>
</evidence>
<evidence type="ECO:0000313" key="3">
    <source>
        <dbReference type="Proteomes" id="UP000023152"/>
    </source>
</evidence>
<name>X6P3R4_RETFI</name>
<feature type="compositionally biased region" description="Polar residues" evidence="1">
    <location>
        <begin position="367"/>
        <end position="389"/>
    </location>
</feature>
<dbReference type="AlphaFoldDB" id="X6P3R4"/>
<feature type="region of interest" description="Disordered" evidence="1">
    <location>
        <begin position="360"/>
        <end position="427"/>
    </location>
</feature>
<feature type="region of interest" description="Disordered" evidence="1">
    <location>
        <begin position="124"/>
        <end position="143"/>
    </location>
</feature>
<organism evidence="2 3">
    <name type="scientific">Reticulomyxa filosa</name>
    <dbReference type="NCBI Taxonomy" id="46433"/>
    <lineage>
        <taxon>Eukaryota</taxon>
        <taxon>Sar</taxon>
        <taxon>Rhizaria</taxon>
        <taxon>Retaria</taxon>
        <taxon>Foraminifera</taxon>
        <taxon>Monothalamids</taxon>
        <taxon>Reticulomyxidae</taxon>
        <taxon>Reticulomyxa</taxon>
    </lineage>
</organism>
<protein>
    <submittedName>
        <fullName evidence="2">Uncharacterized protein</fullName>
    </submittedName>
</protein>
<keyword evidence="3" id="KW-1185">Reference proteome</keyword>